<dbReference type="EMBL" id="JAZHGC010000030">
    <property type="protein sequence ID" value="MEM5289894.1"/>
    <property type="molecule type" value="Genomic_DNA"/>
</dbReference>
<name>A0ABU9QKT7_9BURK</name>
<dbReference type="SUPFAM" id="SSF48264">
    <property type="entry name" value="Cytochrome P450"/>
    <property type="match status" value="1"/>
</dbReference>
<dbReference type="RefSeq" id="WP_201658366.1">
    <property type="nucleotide sequence ID" value="NZ_CAJHCS010000030.1"/>
</dbReference>
<evidence type="ECO:0000313" key="2">
    <source>
        <dbReference type="EMBL" id="MEM5289894.1"/>
    </source>
</evidence>
<accession>A0ABU9QKT7</accession>
<dbReference type="InterPro" id="IPR036396">
    <property type="entry name" value="Cyt_P450_sf"/>
</dbReference>
<evidence type="ECO:0000256" key="1">
    <source>
        <dbReference type="ARBA" id="ARBA00010617"/>
    </source>
</evidence>
<reference evidence="2 3" key="1">
    <citation type="submission" date="2024-01" db="EMBL/GenBank/DDBJ databases">
        <title>The diversity of rhizobia nodulating Mimosa spp. in eleven states of Brazil covering several biomes is determined by host plant, location, and edaphic factors.</title>
        <authorList>
            <person name="Rouws L."/>
            <person name="Barauna A."/>
            <person name="Beukes C."/>
            <person name="De Faria S.M."/>
            <person name="Gross E."/>
            <person name="Dos Reis Junior F.B."/>
            <person name="Simon M."/>
            <person name="Maluk M."/>
            <person name="Odee D.W."/>
            <person name="Kenicer G."/>
            <person name="Young J.P.W."/>
            <person name="Reis V.M."/>
            <person name="Zilli J."/>
            <person name="James E.K."/>
        </authorList>
    </citation>
    <scope>NUCLEOTIDE SEQUENCE [LARGE SCALE GENOMIC DNA]</scope>
    <source>
        <strain evidence="2 3">JPY77</strain>
    </source>
</reference>
<dbReference type="Proteomes" id="UP001494588">
    <property type="component" value="Unassembled WGS sequence"/>
</dbReference>
<sequence length="409" mass="46191">MNGEMTWPSTADEFYRQFDQYNIPHGPDGTPFEYLDAFRDAIAAEDRWVSWCESYGGYWLVAGWEEGRAVFRDTRTFENGEAPIIPTWVMPSGRPQMLTGYDGAKHMKYRKLVHEAFTAPAVAKMYDELVSDARTLISRFARDERADLVKDLATGFAHKMVARLTGLPLNEAEKFGPWVYAMSHSSALRKDLSADLEEMNARFERLHAELRQNPNDSIMSQLINSGEVDGTPLTYEDLLDWFSVFMLGSIENTSFIIADSGWLLAQRPDLRKRLLDDPDLYDPFIDECMRYFSTASGAARTATVDTEIGGVKIKAGDRVFPYLPLINRDPREFVHPEVFDPTRTPNRHLTLSFGPHRCLGANLIRVELQAVVKTLLEELPDFKLDPGAPSVWSRSHVAGMSSVPILIGG</sequence>
<comment type="caution">
    <text evidence="2">The sequence shown here is derived from an EMBL/GenBank/DDBJ whole genome shotgun (WGS) entry which is preliminary data.</text>
</comment>
<comment type="similarity">
    <text evidence="1">Belongs to the cytochrome P450 family.</text>
</comment>
<gene>
    <name evidence="2" type="ORF">V4C55_29645</name>
</gene>
<dbReference type="PANTHER" id="PTHR46696">
    <property type="entry name" value="P450, PUTATIVE (EUROFUNG)-RELATED"/>
    <property type="match status" value="1"/>
</dbReference>
<dbReference type="InterPro" id="IPR001128">
    <property type="entry name" value="Cyt_P450"/>
</dbReference>
<dbReference type="InterPro" id="IPR002397">
    <property type="entry name" value="Cyt_P450_B"/>
</dbReference>
<organism evidence="2 3">
    <name type="scientific">Paraburkholderia sabiae</name>
    <dbReference type="NCBI Taxonomy" id="273251"/>
    <lineage>
        <taxon>Bacteria</taxon>
        <taxon>Pseudomonadati</taxon>
        <taxon>Pseudomonadota</taxon>
        <taxon>Betaproteobacteria</taxon>
        <taxon>Burkholderiales</taxon>
        <taxon>Burkholderiaceae</taxon>
        <taxon>Paraburkholderia</taxon>
    </lineage>
</organism>
<protein>
    <submittedName>
        <fullName evidence="2">Cytochrome P450</fullName>
    </submittedName>
</protein>
<proteinExistence type="inferred from homology"/>
<dbReference type="Gene3D" id="1.10.630.10">
    <property type="entry name" value="Cytochrome P450"/>
    <property type="match status" value="1"/>
</dbReference>
<keyword evidence="3" id="KW-1185">Reference proteome</keyword>
<evidence type="ECO:0000313" key="3">
    <source>
        <dbReference type="Proteomes" id="UP001494588"/>
    </source>
</evidence>
<dbReference type="Pfam" id="PF00067">
    <property type="entry name" value="p450"/>
    <property type="match status" value="1"/>
</dbReference>
<dbReference type="PRINTS" id="PR00359">
    <property type="entry name" value="BP450"/>
</dbReference>
<dbReference type="PANTHER" id="PTHR46696:SF6">
    <property type="entry name" value="P450, PUTATIVE (EUROFUNG)-RELATED"/>
    <property type="match status" value="1"/>
</dbReference>